<dbReference type="GO" id="GO:0003677">
    <property type="term" value="F:DNA binding"/>
    <property type="evidence" value="ECO:0007669"/>
    <property type="project" value="InterPro"/>
</dbReference>
<dbReference type="PANTHER" id="PTHR13370">
    <property type="entry name" value="RNA METHYLASE-RELATED"/>
    <property type="match status" value="1"/>
</dbReference>
<dbReference type="PRINTS" id="PR00506">
    <property type="entry name" value="D21N6MTFRASE"/>
</dbReference>
<accession>A0A9D9BTN7</accession>
<evidence type="ECO:0000256" key="2">
    <source>
        <dbReference type="ARBA" id="ARBA00022679"/>
    </source>
</evidence>
<protein>
    <submittedName>
        <fullName evidence="5">Site-specific DNA-methyltransferase</fullName>
    </submittedName>
</protein>
<dbReference type="EMBL" id="JAEPLN010000001">
    <property type="protein sequence ID" value="MBO6971302.1"/>
    <property type="molecule type" value="Genomic_DNA"/>
</dbReference>
<evidence type="ECO:0000256" key="1">
    <source>
        <dbReference type="ARBA" id="ARBA00022603"/>
    </source>
</evidence>
<evidence type="ECO:0000259" key="4">
    <source>
        <dbReference type="Pfam" id="PF01555"/>
    </source>
</evidence>
<feature type="domain" description="DNA methylase N-4/N-6" evidence="4">
    <location>
        <begin position="118"/>
        <end position="381"/>
    </location>
</feature>
<dbReference type="PANTHER" id="PTHR13370:SF24">
    <property type="entry name" value="TYPE III RESTRICTION-MODIFICATION ENZYME STYLTI MOD SUBUNIT"/>
    <property type="match status" value="1"/>
</dbReference>
<comment type="caution">
    <text evidence="5">The sequence shown here is derived from an EMBL/GenBank/DDBJ whole genome shotgun (WGS) entry which is preliminary data.</text>
</comment>
<dbReference type="GO" id="GO:0008170">
    <property type="term" value="F:N-methyltransferase activity"/>
    <property type="evidence" value="ECO:0007669"/>
    <property type="project" value="InterPro"/>
</dbReference>
<sequence>MKLSDSEKRDIINLIQKDSILPEKYRFLLFNKADQVELNWFGKSRDFTNVVLPFQIIEQVDEPRNENHQFEQRSLIDFQSGRQLKGWTNKLIWGDNKYVLSSLKNGPLRHEIEKEGGIKLIYIDPPFDVGADFSMSLDIGDDSYEKKPNVLEQIAYRDTWGLGSDSFLQMIYERLVLMKDLLSEDGTIFVHCDWRLSAKIKLVLEEVFGIRNELNEIIWCFSQGAKSKRMFARKHNTIFSFAKNIDQNFFNADAVKVEMKSGKSSFGGRLETDEDGRKYRLVYGTKNKQGETRYYKYYLDEGKIPEDYWTDINSIQSGNNERTGYPTQKPESLLKRIILSATKENDIVCDFFSGSGTTASVSEKLGRKWICSDLGKFAIHTTRKRLINVQRELKASNKQWRAFEVLNLGKYQRDYYIYDGSRDNRDINKKKESDFENLVFQAYKSFKINGFKTLHAKKGDVFVSLGPINQPLSRNHVEEVIEECLKNNITSVDILGFEYEMGLFPTIQEEAKNKGLRLIYKQIPMDIFDKRAVSNNEVVFHDVAYIDFKVIKNKDKLIVELTDFAVFYSEDNLNLNEQLQKNKSKIVVENGNILEKTKDEEGNISQKLLTESWKDWIDYWSVDFNYESKKEVIKVFEDNEIKEYWTGNYVFENEWQSFRNIKNKEIEIRTSEKLIKQNNTKVAVKVVDIFGNDTMKLLDVSM</sequence>
<dbReference type="Gene3D" id="3.40.50.150">
    <property type="entry name" value="Vaccinia Virus protein VP39"/>
    <property type="match status" value="1"/>
</dbReference>
<evidence type="ECO:0000313" key="6">
    <source>
        <dbReference type="Proteomes" id="UP000668060"/>
    </source>
</evidence>
<dbReference type="SUPFAM" id="SSF53335">
    <property type="entry name" value="S-adenosyl-L-methionine-dependent methyltransferases"/>
    <property type="match status" value="1"/>
</dbReference>
<dbReference type="InterPro" id="IPR029063">
    <property type="entry name" value="SAM-dependent_MTases_sf"/>
</dbReference>
<dbReference type="AlphaFoldDB" id="A0A9D9BTN7"/>
<name>A0A9D9BTN7_PROMR</name>
<dbReference type="Proteomes" id="UP000668060">
    <property type="component" value="Unassembled WGS sequence"/>
</dbReference>
<dbReference type="InterPro" id="IPR002941">
    <property type="entry name" value="DNA_methylase_N4/N6"/>
</dbReference>
<evidence type="ECO:0000256" key="3">
    <source>
        <dbReference type="ARBA" id="ARBA00022691"/>
    </source>
</evidence>
<reference evidence="5" key="1">
    <citation type="journal article" date="2021" name="Front. Mar. Sci.">
        <title>Genomes of Diverse Isolates of Prochlorococcus High-Light-Adapted Clade II in the Western Pacific Ocean.</title>
        <authorList>
            <person name="Yan W."/>
            <person name="Feng X."/>
            <person name="Zhang W."/>
            <person name="Nawaz M.Z."/>
            <person name="Luo T."/>
            <person name="Zhang R."/>
            <person name="Jiao N."/>
        </authorList>
    </citation>
    <scope>NUCLEOTIDE SEQUENCE</scope>
    <source>
        <strain evidence="5">CUG1433</strain>
    </source>
</reference>
<dbReference type="InterPro" id="IPR002295">
    <property type="entry name" value="N4/N6-MTase_EcoPI_Mod-like"/>
</dbReference>
<keyword evidence="3" id="KW-0949">S-adenosyl-L-methionine</keyword>
<evidence type="ECO:0000313" key="5">
    <source>
        <dbReference type="EMBL" id="MBO6971302.1"/>
    </source>
</evidence>
<organism evidence="5 6">
    <name type="scientific">Prochlorococcus marinus CUG1433</name>
    <dbReference type="NCBI Taxonomy" id="2774506"/>
    <lineage>
        <taxon>Bacteria</taxon>
        <taxon>Bacillati</taxon>
        <taxon>Cyanobacteriota</taxon>
        <taxon>Cyanophyceae</taxon>
        <taxon>Synechococcales</taxon>
        <taxon>Prochlorococcaceae</taxon>
        <taxon>Prochlorococcus</taxon>
    </lineage>
</organism>
<keyword evidence="2" id="KW-0808">Transferase</keyword>
<dbReference type="GO" id="GO:0005737">
    <property type="term" value="C:cytoplasm"/>
    <property type="evidence" value="ECO:0007669"/>
    <property type="project" value="TreeGrafter"/>
</dbReference>
<dbReference type="GO" id="GO:0032259">
    <property type="term" value="P:methylation"/>
    <property type="evidence" value="ECO:0007669"/>
    <property type="project" value="UniProtKB-KW"/>
</dbReference>
<gene>
    <name evidence="5" type="ORF">JJ842_05175</name>
</gene>
<dbReference type="Pfam" id="PF01555">
    <property type="entry name" value="N6_N4_Mtase"/>
    <property type="match status" value="1"/>
</dbReference>
<proteinExistence type="predicted"/>
<keyword evidence="1" id="KW-0489">Methyltransferase</keyword>